<feature type="domain" description="Carbohydrate kinase PfkB" evidence="4">
    <location>
        <begin position="67"/>
        <end position="327"/>
    </location>
</feature>
<reference evidence="5 6" key="1">
    <citation type="submission" date="2023-07" db="EMBL/GenBank/DDBJ databases">
        <title>Sorghum-associated microbial communities from plants grown in Nebraska, USA.</title>
        <authorList>
            <person name="Schachtman D."/>
        </authorList>
    </citation>
    <scope>NUCLEOTIDE SEQUENCE [LARGE SCALE GENOMIC DNA]</scope>
    <source>
        <strain evidence="5 6">DS1027</strain>
    </source>
</reference>
<comment type="similarity">
    <text evidence="1">Belongs to the carbohydrate kinase PfkB family.</text>
</comment>
<dbReference type="SUPFAM" id="SSF53613">
    <property type="entry name" value="Ribokinase-like"/>
    <property type="match status" value="1"/>
</dbReference>
<dbReference type="Pfam" id="PF00294">
    <property type="entry name" value="PfkB"/>
    <property type="match status" value="1"/>
</dbReference>
<dbReference type="RefSeq" id="WP_022674531.1">
    <property type="nucleotide sequence ID" value="NZ_CP140000.1"/>
</dbReference>
<dbReference type="PANTHER" id="PTHR43320">
    <property type="entry name" value="SUGAR KINASE"/>
    <property type="match status" value="1"/>
</dbReference>
<proteinExistence type="inferred from homology"/>
<evidence type="ECO:0000259" key="4">
    <source>
        <dbReference type="Pfam" id="PF00294"/>
    </source>
</evidence>
<sequence>MADTSAAQPAVARRFDVIAIGNAIVDVMAPATDDAIAELGLAKGGMTLVDAERAAALYAAMGPAREISGGSAANTLAGLAALGASCAFIGQVADDQFGRVFAHDIRAGKIAFDTAARAGDPPTAQCLIFVTPDGQRTMNTFLGASQFLPAAALDEGVIAASGVLYLEGYLWDPEEPRAAMRKAIAAARAAGTQVAFTLSDAFVISRHGDDFRALIADGMIDILFANEHELAALTGHDDFHDGMAALSGKVPTLVVTRGAQGAHACHAGEEAHVSAQPIDKVVDTTGAGDLFAAGFLYGHVRGLPLAESLRLGAVCAAEIISHYGARPEADLKALTGLA</sequence>
<evidence type="ECO:0000256" key="3">
    <source>
        <dbReference type="ARBA" id="ARBA00022777"/>
    </source>
</evidence>
<comment type="caution">
    <text evidence="5">The sequence shown here is derived from an EMBL/GenBank/DDBJ whole genome shotgun (WGS) entry which is preliminary data.</text>
</comment>
<dbReference type="PANTHER" id="PTHR43320:SF3">
    <property type="entry name" value="CARBOHYDRATE KINASE PFKB DOMAIN-CONTAINING PROTEIN"/>
    <property type="match status" value="1"/>
</dbReference>
<protein>
    <submittedName>
        <fullName evidence="5">Sugar/nucleoside kinase (Ribokinase family)</fullName>
    </submittedName>
</protein>
<gene>
    <name evidence="5" type="ORF">J2792_001606</name>
</gene>
<dbReference type="Gene3D" id="3.40.1190.20">
    <property type="match status" value="1"/>
</dbReference>
<keyword evidence="2" id="KW-0808">Transferase</keyword>
<evidence type="ECO:0000256" key="2">
    <source>
        <dbReference type="ARBA" id="ARBA00022679"/>
    </source>
</evidence>
<dbReference type="EMBL" id="JAVDRD010000003">
    <property type="protein sequence ID" value="MDR6510740.1"/>
    <property type="molecule type" value="Genomic_DNA"/>
</dbReference>
<dbReference type="InterPro" id="IPR002173">
    <property type="entry name" value="Carboh/pur_kinase_PfkB_CS"/>
</dbReference>
<keyword evidence="3 5" id="KW-0418">Kinase</keyword>
<organism evidence="5 6">
    <name type="scientific">Novosphingobium capsulatum</name>
    <dbReference type="NCBI Taxonomy" id="13688"/>
    <lineage>
        <taxon>Bacteria</taxon>
        <taxon>Pseudomonadati</taxon>
        <taxon>Pseudomonadota</taxon>
        <taxon>Alphaproteobacteria</taxon>
        <taxon>Sphingomonadales</taxon>
        <taxon>Sphingomonadaceae</taxon>
        <taxon>Novosphingobium</taxon>
    </lineage>
</organism>
<evidence type="ECO:0000313" key="5">
    <source>
        <dbReference type="EMBL" id="MDR6510740.1"/>
    </source>
</evidence>
<dbReference type="PROSITE" id="PS00584">
    <property type="entry name" value="PFKB_KINASES_2"/>
    <property type="match status" value="1"/>
</dbReference>
<dbReference type="InterPro" id="IPR052700">
    <property type="entry name" value="Carb_kinase_PfkB-like"/>
</dbReference>
<accession>A0ABU1MK70</accession>
<name>A0ABU1MK70_9SPHN</name>
<dbReference type="InterPro" id="IPR029056">
    <property type="entry name" value="Ribokinase-like"/>
</dbReference>
<dbReference type="Proteomes" id="UP001184150">
    <property type="component" value="Unassembled WGS sequence"/>
</dbReference>
<evidence type="ECO:0000313" key="6">
    <source>
        <dbReference type="Proteomes" id="UP001184150"/>
    </source>
</evidence>
<evidence type="ECO:0000256" key="1">
    <source>
        <dbReference type="ARBA" id="ARBA00010688"/>
    </source>
</evidence>
<keyword evidence="6" id="KW-1185">Reference proteome</keyword>
<dbReference type="InterPro" id="IPR011611">
    <property type="entry name" value="PfkB_dom"/>
</dbReference>
<dbReference type="GO" id="GO:0016301">
    <property type="term" value="F:kinase activity"/>
    <property type="evidence" value="ECO:0007669"/>
    <property type="project" value="UniProtKB-KW"/>
</dbReference>
<dbReference type="CDD" id="cd01168">
    <property type="entry name" value="adenosine_kinase"/>
    <property type="match status" value="1"/>
</dbReference>